<feature type="transmembrane region" description="Helical" evidence="1">
    <location>
        <begin position="160"/>
        <end position="180"/>
    </location>
</feature>
<dbReference type="PANTHER" id="PTHR14624">
    <property type="entry name" value="DFG10 PROTEIN"/>
    <property type="match status" value="1"/>
</dbReference>
<organism evidence="2 3">
    <name type="scientific">Emergomyces africanus</name>
    <dbReference type="NCBI Taxonomy" id="1955775"/>
    <lineage>
        <taxon>Eukaryota</taxon>
        <taxon>Fungi</taxon>
        <taxon>Dikarya</taxon>
        <taxon>Ascomycota</taxon>
        <taxon>Pezizomycotina</taxon>
        <taxon>Eurotiomycetes</taxon>
        <taxon>Eurotiomycetidae</taxon>
        <taxon>Onygenales</taxon>
        <taxon>Ajellomycetaceae</taxon>
        <taxon>Emergomyces</taxon>
    </lineage>
</organism>
<dbReference type="GO" id="GO:0003865">
    <property type="term" value="F:3-oxo-5-alpha-steroid 4-dehydrogenase activity"/>
    <property type="evidence" value="ECO:0007669"/>
    <property type="project" value="TreeGrafter"/>
</dbReference>
<dbReference type="GO" id="GO:0016095">
    <property type="term" value="P:polyprenol catabolic process"/>
    <property type="evidence" value="ECO:0007669"/>
    <property type="project" value="UniProtKB-UniRule"/>
</dbReference>
<evidence type="ECO:0000313" key="3">
    <source>
        <dbReference type="Proteomes" id="UP000091918"/>
    </source>
</evidence>
<keyword evidence="1" id="KW-0472">Membrane</keyword>
<dbReference type="AlphaFoldDB" id="A0A1B7NS64"/>
<comment type="function">
    <text evidence="1">Plays a key role in early steps of protein N-linked glycosylation by being involved in the conversion of polyprenol into dolichol. Acts as a polyprenal reductase that mediates the reduction of polyprenal into dolichal in a NADP-dependent mechanism. Dolichols are required for the synthesis of dolichol-linked monosaccharides and the oligosaccharide precursor used for N-glycosylation.</text>
</comment>
<comment type="pathway">
    <text evidence="1">Protein modification; protein glycosylation.</text>
</comment>
<evidence type="ECO:0000313" key="2">
    <source>
        <dbReference type="EMBL" id="OAX79632.1"/>
    </source>
</evidence>
<dbReference type="Proteomes" id="UP000091918">
    <property type="component" value="Unassembled WGS sequence"/>
</dbReference>
<dbReference type="GO" id="GO:0006488">
    <property type="term" value="P:dolichol-linked oligosaccharide biosynthetic process"/>
    <property type="evidence" value="ECO:0007669"/>
    <property type="project" value="UniProtKB-UniRule"/>
</dbReference>
<dbReference type="EC" id="1.3.1.94" evidence="1"/>
<proteinExistence type="inferred from homology"/>
<dbReference type="PANTHER" id="PTHR14624:SF0">
    <property type="entry name" value="POLYPRENOL REDUCTASE"/>
    <property type="match status" value="1"/>
</dbReference>
<dbReference type="EMBL" id="LGUA01000952">
    <property type="protein sequence ID" value="OAX79632.1"/>
    <property type="molecule type" value="Genomic_DNA"/>
</dbReference>
<reference evidence="2 3" key="1">
    <citation type="submission" date="2015-07" db="EMBL/GenBank/DDBJ databases">
        <title>Emmonsia species relationships and genome sequence.</title>
        <authorList>
            <person name="Cuomo C.A."/>
            <person name="Schwartz I.S."/>
            <person name="Kenyon C."/>
            <person name="de Hoog G.S."/>
            <person name="Govender N.P."/>
            <person name="Botha A."/>
            <person name="Moreno L."/>
            <person name="de Vries M."/>
            <person name="Munoz J.F."/>
            <person name="Stielow J.B."/>
        </authorList>
    </citation>
    <scope>NUCLEOTIDE SEQUENCE [LARGE SCALE GENOMIC DNA]</scope>
    <source>
        <strain evidence="2 3">CBS 136260</strain>
    </source>
</reference>
<dbReference type="InterPro" id="IPR039698">
    <property type="entry name" value="Dfg10/SRD5A3"/>
</dbReference>
<keyword evidence="1" id="KW-0812">Transmembrane</keyword>
<comment type="subcellular location">
    <subcellularLocation>
        <location evidence="1">Endoplasmic reticulum membrane</location>
    </subcellularLocation>
</comment>
<keyword evidence="1" id="KW-0256">Endoplasmic reticulum</keyword>
<dbReference type="OrthoDB" id="541710at2759"/>
<feature type="non-terminal residue" evidence="2">
    <location>
        <position position="183"/>
    </location>
</feature>
<accession>A0A1B7NS64</accession>
<feature type="transmembrane region" description="Helical" evidence="1">
    <location>
        <begin position="6"/>
        <end position="27"/>
    </location>
</feature>
<comment type="caution">
    <text evidence="1">Lacks conserved residue(s) required for the propagation of feature annotation.</text>
</comment>
<dbReference type="STRING" id="1658172.A0A1B7NS64"/>
<protein>
    <recommendedName>
        <fullName evidence="1">Polyprenal reductase</fullName>
        <ecNumber evidence="1">1.3.1.94</ecNumber>
    </recommendedName>
</protein>
<evidence type="ECO:0000256" key="1">
    <source>
        <dbReference type="RuleBase" id="RU367081"/>
    </source>
</evidence>
<keyword evidence="3" id="KW-1185">Reference proteome</keyword>
<dbReference type="GO" id="GO:0102389">
    <property type="term" value="F:polyprenol reductase activity"/>
    <property type="evidence" value="ECO:0007669"/>
    <property type="project" value="UniProtKB-UniRule"/>
</dbReference>
<comment type="caution">
    <text evidence="2">The sequence shown here is derived from an EMBL/GenBank/DDBJ whole genome shotgun (WGS) entry which is preliminary data.</text>
</comment>
<sequence>MDVIDFVRGFFLITTCTILLANGIPFVRARFVAYGPRATSTEPINAPAKDAQYDHLVPSKKPSGPRSIQVLDYVASWQVPHSFFTQFYVVSVLSSILWGTQIYCRGPLFKAVSSAIKEKYTQKSMTSNQVVLCWTLLLAQGIRRLYECISTAKPSKSKMWFPHWIIGLAFYVAMGIAIWVEGI</sequence>
<dbReference type="GO" id="GO:0005789">
    <property type="term" value="C:endoplasmic reticulum membrane"/>
    <property type="evidence" value="ECO:0007669"/>
    <property type="project" value="UniProtKB-SubCell"/>
</dbReference>
<keyword evidence="1" id="KW-1133">Transmembrane helix</keyword>
<gene>
    <name evidence="2" type="ORF">ACJ72_06044</name>
</gene>
<dbReference type="UniPathway" id="UPA00378"/>
<name>A0A1B7NS64_9EURO</name>
<comment type="catalytic activity">
    <reaction evidence="1">
        <text>a di-trans,poly-cis-dolichal + NADP(+) = a di-trans,poly-cis-polyprenal + NADPH + H(+)</text>
        <dbReference type="Rhea" id="RHEA:80727"/>
        <dbReference type="Rhea" id="RHEA-COMP:19536"/>
        <dbReference type="Rhea" id="RHEA-COMP:19537"/>
        <dbReference type="ChEBI" id="CHEBI:15378"/>
        <dbReference type="ChEBI" id="CHEBI:57783"/>
        <dbReference type="ChEBI" id="CHEBI:58349"/>
        <dbReference type="ChEBI" id="CHEBI:231623"/>
        <dbReference type="ChEBI" id="CHEBI:231637"/>
        <dbReference type="EC" id="1.3.1.94"/>
    </reaction>
    <physiologicalReaction direction="right-to-left" evidence="1">
        <dbReference type="Rhea" id="RHEA:80729"/>
    </physiologicalReaction>
</comment>
<comment type="similarity">
    <text evidence="1">Belongs to the steroid 5-alpha reductase family. Polyprenal reductase subfamily.</text>
</comment>
<keyword evidence="1" id="KW-0521">NADP</keyword>
<dbReference type="GO" id="GO:0160198">
    <property type="term" value="F:polyprenal reductase activity"/>
    <property type="evidence" value="ECO:0007669"/>
    <property type="project" value="UniProtKB-EC"/>
</dbReference>
<keyword evidence="1" id="KW-0560">Oxidoreductase</keyword>